<evidence type="ECO:0000313" key="3">
    <source>
        <dbReference type="Proteomes" id="UP000279307"/>
    </source>
</evidence>
<dbReference type="AlphaFoldDB" id="A0A3L8DMV2"/>
<evidence type="ECO:0000256" key="1">
    <source>
        <dbReference type="SAM" id="SignalP"/>
    </source>
</evidence>
<accession>A0A3L8DMV2</accession>
<dbReference type="EMBL" id="QOIP01000006">
    <property type="protein sequence ID" value="RLU21606.1"/>
    <property type="molecule type" value="Genomic_DNA"/>
</dbReference>
<proteinExistence type="predicted"/>
<organism evidence="2 3">
    <name type="scientific">Ooceraea biroi</name>
    <name type="common">Clonal raider ant</name>
    <name type="synonym">Cerapachys biroi</name>
    <dbReference type="NCBI Taxonomy" id="2015173"/>
    <lineage>
        <taxon>Eukaryota</taxon>
        <taxon>Metazoa</taxon>
        <taxon>Ecdysozoa</taxon>
        <taxon>Arthropoda</taxon>
        <taxon>Hexapoda</taxon>
        <taxon>Insecta</taxon>
        <taxon>Pterygota</taxon>
        <taxon>Neoptera</taxon>
        <taxon>Endopterygota</taxon>
        <taxon>Hymenoptera</taxon>
        <taxon>Apocrita</taxon>
        <taxon>Aculeata</taxon>
        <taxon>Formicoidea</taxon>
        <taxon>Formicidae</taxon>
        <taxon>Dorylinae</taxon>
        <taxon>Ooceraea</taxon>
    </lineage>
</organism>
<reference evidence="2 3" key="1">
    <citation type="journal article" date="2018" name="Genome Res.">
        <title>The genomic architecture and molecular evolution of ant odorant receptors.</title>
        <authorList>
            <person name="McKenzie S.K."/>
            <person name="Kronauer D.J.C."/>
        </authorList>
    </citation>
    <scope>NUCLEOTIDE SEQUENCE [LARGE SCALE GENOMIC DNA]</scope>
    <source>
        <strain evidence="2">Clonal line C1</strain>
    </source>
</reference>
<protein>
    <submittedName>
        <fullName evidence="2">Uncharacterized protein</fullName>
    </submittedName>
</protein>
<sequence length="189" mass="21613">MVTLMNTMYLLILCIIVGVTKAHQSETVVHNKNVNIIMNVNARDVAKELWKLMKTRLNNGTSNFISEENIIEDLENAVKPFVSPTRRGMSQLHAYQVATDLDQIIRTAYIRNFPNMNMLDIEIATRNIAANMMAMLKVLLSKNLVRSQSDEMGLSGRRMIYASPNDDKQNDYVDIKIKIRREDILNAVQ</sequence>
<comment type="caution">
    <text evidence="2">The sequence shown here is derived from an EMBL/GenBank/DDBJ whole genome shotgun (WGS) entry which is preliminary data.</text>
</comment>
<keyword evidence="1" id="KW-0732">Signal</keyword>
<evidence type="ECO:0000313" key="2">
    <source>
        <dbReference type="EMBL" id="RLU21606.1"/>
    </source>
</evidence>
<gene>
    <name evidence="2" type="ORF">DMN91_005979</name>
</gene>
<feature type="chain" id="PRO_5018334466" evidence="1">
    <location>
        <begin position="23"/>
        <end position="189"/>
    </location>
</feature>
<name>A0A3L8DMV2_OOCBI</name>
<dbReference type="Proteomes" id="UP000279307">
    <property type="component" value="Chromosome 6"/>
</dbReference>
<dbReference type="OrthoDB" id="7550839at2759"/>
<feature type="signal peptide" evidence="1">
    <location>
        <begin position="1"/>
        <end position="22"/>
    </location>
</feature>